<dbReference type="InterPro" id="IPR041490">
    <property type="entry name" value="KstR2_TetR_C"/>
</dbReference>
<accession>A0A934QVP4</accession>
<dbReference type="InterPro" id="IPR009057">
    <property type="entry name" value="Homeodomain-like_sf"/>
</dbReference>
<dbReference type="PANTHER" id="PTHR30055:SF226">
    <property type="entry name" value="HTH-TYPE TRANSCRIPTIONAL REGULATOR PKSA"/>
    <property type="match status" value="1"/>
</dbReference>
<reference evidence="4" key="1">
    <citation type="submission" date="2020-12" db="EMBL/GenBank/DDBJ databases">
        <title>Prauserella sp. ASG 168, a novel actinomycete isolated from cave rock.</title>
        <authorList>
            <person name="Suriyachadkun C."/>
        </authorList>
    </citation>
    <scope>NUCLEOTIDE SEQUENCE</scope>
    <source>
        <strain evidence="4">ASG 168</strain>
    </source>
</reference>
<dbReference type="SUPFAM" id="SSF46689">
    <property type="entry name" value="Homeodomain-like"/>
    <property type="match status" value="1"/>
</dbReference>
<evidence type="ECO:0000256" key="1">
    <source>
        <dbReference type="ARBA" id="ARBA00023125"/>
    </source>
</evidence>
<evidence type="ECO:0000313" key="5">
    <source>
        <dbReference type="Proteomes" id="UP000635245"/>
    </source>
</evidence>
<dbReference type="InterPro" id="IPR036271">
    <property type="entry name" value="Tet_transcr_reg_TetR-rel_C_sf"/>
</dbReference>
<dbReference type="Gene3D" id="1.10.10.60">
    <property type="entry name" value="Homeodomain-like"/>
    <property type="match status" value="1"/>
</dbReference>
<dbReference type="InterPro" id="IPR001647">
    <property type="entry name" value="HTH_TetR"/>
</dbReference>
<dbReference type="PANTHER" id="PTHR30055">
    <property type="entry name" value="HTH-TYPE TRANSCRIPTIONAL REGULATOR RUTR"/>
    <property type="match status" value="1"/>
</dbReference>
<feature type="domain" description="HTH tetR-type" evidence="3">
    <location>
        <begin position="14"/>
        <end position="74"/>
    </location>
</feature>
<dbReference type="PRINTS" id="PR00455">
    <property type="entry name" value="HTHTETR"/>
</dbReference>
<evidence type="ECO:0000259" key="3">
    <source>
        <dbReference type="PROSITE" id="PS50977"/>
    </source>
</evidence>
<dbReference type="SUPFAM" id="SSF48498">
    <property type="entry name" value="Tetracyclin repressor-like, C-terminal domain"/>
    <property type="match status" value="1"/>
</dbReference>
<dbReference type="Proteomes" id="UP000635245">
    <property type="component" value="Unassembled WGS sequence"/>
</dbReference>
<keyword evidence="1 2" id="KW-0238">DNA-binding</keyword>
<dbReference type="EMBL" id="JAENJH010000006">
    <property type="protein sequence ID" value="MBK1787295.1"/>
    <property type="molecule type" value="Genomic_DNA"/>
</dbReference>
<dbReference type="PROSITE" id="PS50977">
    <property type="entry name" value="HTH_TETR_2"/>
    <property type="match status" value="1"/>
</dbReference>
<proteinExistence type="predicted"/>
<gene>
    <name evidence="4" type="ORF">JHE00_23480</name>
</gene>
<sequence>MAADRRRNGSDTPSATRDRILDAAARILSEKGYSATRLADIAQLAEVRAPALYYYFSSREELIAEVMAVGQRRLREHVESALAALPPGTAPMDRIDTAVQAHLQVELQLSDFATAVTRNLGQLPDDVRERLRSEGSEYIGLWRRLLEQARAAGLIRPDLDLRAARMLVMGALNWTPEWWNPRQGSLTDVIDTAKSLVRHGLG</sequence>
<dbReference type="InterPro" id="IPR050109">
    <property type="entry name" value="HTH-type_TetR-like_transc_reg"/>
</dbReference>
<keyword evidence="5" id="KW-1185">Reference proteome</keyword>
<dbReference type="AlphaFoldDB" id="A0A934QVP4"/>
<dbReference type="GO" id="GO:0000976">
    <property type="term" value="F:transcription cis-regulatory region binding"/>
    <property type="evidence" value="ECO:0007669"/>
    <property type="project" value="TreeGrafter"/>
</dbReference>
<comment type="caution">
    <text evidence="4">The sequence shown here is derived from an EMBL/GenBank/DDBJ whole genome shotgun (WGS) entry which is preliminary data.</text>
</comment>
<organism evidence="4 5">
    <name type="scientific">Prauserella cavernicola</name>
    <dbReference type="NCBI Taxonomy" id="2800127"/>
    <lineage>
        <taxon>Bacteria</taxon>
        <taxon>Bacillati</taxon>
        <taxon>Actinomycetota</taxon>
        <taxon>Actinomycetes</taxon>
        <taxon>Pseudonocardiales</taxon>
        <taxon>Pseudonocardiaceae</taxon>
        <taxon>Prauserella</taxon>
    </lineage>
</organism>
<dbReference type="GO" id="GO:0003700">
    <property type="term" value="F:DNA-binding transcription factor activity"/>
    <property type="evidence" value="ECO:0007669"/>
    <property type="project" value="TreeGrafter"/>
</dbReference>
<protein>
    <submittedName>
        <fullName evidence="4">TetR family transcriptional regulator</fullName>
    </submittedName>
</protein>
<dbReference type="Gene3D" id="1.10.357.10">
    <property type="entry name" value="Tetracycline Repressor, domain 2"/>
    <property type="match status" value="1"/>
</dbReference>
<evidence type="ECO:0000256" key="2">
    <source>
        <dbReference type="PROSITE-ProRule" id="PRU00335"/>
    </source>
</evidence>
<name>A0A934QVP4_9PSEU</name>
<feature type="DNA-binding region" description="H-T-H motif" evidence="2">
    <location>
        <begin position="37"/>
        <end position="56"/>
    </location>
</feature>
<dbReference type="Pfam" id="PF17932">
    <property type="entry name" value="TetR_C_24"/>
    <property type="match status" value="1"/>
</dbReference>
<evidence type="ECO:0000313" key="4">
    <source>
        <dbReference type="EMBL" id="MBK1787295.1"/>
    </source>
</evidence>
<dbReference type="Pfam" id="PF00440">
    <property type="entry name" value="TetR_N"/>
    <property type="match status" value="1"/>
</dbReference>